<reference evidence="3" key="1">
    <citation type="submission" date="2023-07" db="EMBL/GenBank/DDBJ databases">
        <authorList>
            <consortium name="AG Swart"/>
            <person name="Singh M."/>
            <person name="Singh A."/>
            <person name="Seah K."/>
            <person name="Emmerich C."/>
        </authorList>
    </citation>
    <scope>NUCLEOTIDE SEQUENCE</scope>
    <source>
        <strain evidence="3">DP1</strain>
    </source>
</reference>
<protein>
    <recommendedName>
        <fullName evidence="2">3'-5' exonuclease domain-containing protein</fullName>
    </recommendedName>
</protein>
<dbReference type="AlphaFoldDB" id="A0AAD1Y8Q1"/>
<dbReference type="GO" id="GO:0008408">
    <property type="term" value="F:3'-5' exonuclease activity"/>
    <property type="evidence" value="ECO:0007669"/>
    <property type="project" value="InterPro"/>
</dbReference>
<accession>A0AAD1Y8Q1</accession>
<comment type="caution">
    <text evidence="3">The sequence shown here is derived from an EMBL/GenBank/DDBJ whole genome shotgun (WGS) entry which is preliminary data.</text>
</comment>
<dbReference type="Pfam" id="PF01612">
    <property type="entry name" value="DNA_pol_A_exo1"/>
    <property type="match status" value="1"/>
</dbReference>
<evidence type="ECO:0000256" key="1">
    <source>
        <dbReference type="SAM" id="MobiDB-lite"/>
    </source>
</evidence>
<gene>
    <name evidence="3" type="ORF">ECRASSUSDP1_LOCUS28867</name>
</gene>
<dbReference type="EMBL" id="CAMPGE010029753">
    <property type="protein sequence ID" value="CAI2387238.1"/>
    <property type="molecule type" value="Genomic_DNA"/>
</dbReference>
<feature type="domain" description="3'-5' exonuclease" evidence="2">
    <location>
        <begin position="397"/>
        <end position="567"/>
    </location>
</feature>
<dbReference type="SUPFAM" id="SSF53098">
    <property type="entry name" value="Ribonuclease H-like"/>
    <property type="match status" value="1"/>
</dbReference>
<dbReference type="InterPro" id="IPR002562">
    <property type="entry name" value="3'-5'_exonuclease_dom"/>
</dbReference>
<name>A0AAD1Y8Q1_EUPCR</name>
<feature type="region of interest" description="Disordered" evidence="1">
    <location>
        <begin position="1"/>
        <end position="34"/>
    </location>
</feature>
<keyword evidence="4" id="KW-1185">Reference proteome</keyword>
<dbReference type="PANTHER" id="PTHR47765">
    <property type="entry name" value="3'-5' EXONUCLEASE DOMAIN-CONTAINING PROTEIN"/>
    <property type="match status" value="1"/>
</dbReference>
<dbReference type="GO" id="GO:0006139">
    <property type="term" value="P:nucleobase-containing compound metabolic process"/>
    <property type="evidence" value="ECO:0007669"/>
    <property type="project" value="InterPro"/>
</dbReference>
<dbReference type="PANTHER" id="PTHR47765:SF2">
    <property type="entry name" value="EXONUCLEASE MUT-7 HOMOLOG"/>
    <property type="match status" value="1"/>
</dbReference>
<dbReference type="InterPro" id="IPR012337">
    <property type="entry name" value="RNaseH-like_sf"/>
</dbReference>
<organism evidence="3 4">
    <name type="scientific">Euplotes crassus</name>
    <dbReference type="NCBI Taxonomy" id="5936"/>
    <lineage>
        <taxon>Eukaryota</taxon>
        <taxon>Sar</taxon>
        <taxon>Alveolata</taxon>
        <taxon>Ciliophora</taxon>
        <taxon>Intramacronucleata</taxon>
        <taxon>Spirotrichea</taxon>
        <taxon>Hypotrichia</taxon>
        <taxon>Euplotida</taxon>
        <taxon>Euplotidae</taxon>
        <taxon>Moneuplotes</taxon>
    </lineage>
</organism>
<dbReference type="InterPro" id="IPR052408">
    <property type="entry name" value="Exonuclease_MUT-7-like"/>
</dbReference>
<proteinExistence type="predicted"/>
<dbReference type="Gene3D" id="3.30.420.10">
    <property type="entry name" value="Ribonuclease H-like superfamily/Ribonuclease H"/>
    <property type="match status" value="1"/>
</dbReference>
<sequence>MEKDIPENISGSLPSEDLFTPTQANQEESSKVEDEVFDQDLVEAFLEMEDCLELVKYFVDMDKVRFKEIAYVLYQAFKQRNSYLEVKKLFETDNENPLDFNEAIKITTELIDTTGRFKKLSKYVRVQLIYGLDLVRRSQEEAKVTPETMEYIEKKWKFLKPDCLRQYAETTGFFLTKEMIIDLIHDYESRKKVLDAIDIIQDFELFDIEFDWESGIKTLIDTQKFDVIMDILDMKNEYTEYAISLMSTNKLVKYAANIIDRMGLDINDYPDVQERLAKKTTRWYLYNYSQGPKHKDHLPLWKLEDLFSGYDSLLVYIIDDLCYKKEKRFHKDAKALALRNDLLDKVQPKVREQLEGIEITEEEMNIDCIEDSFGPISEPKEEYFKMPEETKVIFIGSEEEVKLAEPLLDMPLIGIDSEWRPALVKFNHTNVALLQIGNTQNVYLIDMVALKESQVLDELLVKVFTSEDINIIGMSIQSDLGELSKGFPKLNFFRKIQNLYDVQPMYGSIYKQKGGLGLSKIVDAILGYKVCKFEQMANWERRPLRLSQQHYSALDSYILVELFEKMRAYAEENEIDITDYRNTYIMGKTKLSQRSAGITDFKVQKEKLAKGSIRTIKLKAGESVAPNAELSNAEKVETPSFCIDYNLSRLHKFLLHKGFESFKIQKKTNALERVEICREGGKIFVTKDDKKFNKTLSIPSLLIRKGDSTAKQFNALMKYFEREETATNEDVDALKVDDGE</sequence>
<evidence type="ECO:0000259" key="2">
    <source>
        <dbReference type="Pfam" id="PF01612"/>
    </source>
</evidence>
<dbReference type="Proteomes" id="UP001295684">
    <property type="component" value="Unassembled WGS sequence"/>
</dbReference>
<dbReference type="GO" id="GO:0003676">
    <property type="term" value="F:nucleic acid binding"/>
    <property type="evidence" value="ECO:0007669"/>
    <property type="project" value="InterPro"/>
</dbReference>
<dbReference type="InterPro" id="IPR036397">
    <property type="entry name" value="RNaseH_sf"/>
</dbReference>
<evidence type="ECO:0000313" key="4">
    <source>
        <dbReference type="Proteomes" id="UP001295684"/>
    </source>
</evidence>
<evidence type="ECO:0000313" key="3">
    <source>
        <dbReference type="EMBL" id="CAI2387238.1"/>
    </source>
</evidence>